<keyword evidence="3 5" id="KW-1133">Transmembrane helix</keyword>
<dbReference type="Pfam" id="PF00420">
    <property type="entry name" value="Oxidored_q2"/>
    <property type="match status" value="1"/>
</dbReference>
<keyword evidence="4 5" id="KW-0472">Membrane</keyword>
<dbReference type="RefSeq" id="NP_050059.1">
    <property type="nucleotide sequence ID" value="NC_000892.1"/>
</dbReference>
<dbReference type="EC" id="1.6.5.3" evidence="6"/>
<evidence type="ECO:0000256" key="5">
    <source>
        <dbReference type="SAM" id="Phobius"/>
    </source>
</evidence>
<dbReference type="Gene3D" id="1.10.287.3510">
    <property type="match status" value="1"/>
</dbReference>
<evidence type="ECO:0000313" key="6">
    <source>
        <dbReference type="EMBL" id="AAD19668.1"/>
    </source>
</evidence>
<feature type="transmembrane region" description="Helical" evidence="5">
    <location>
        <begin position="26"/>
        <end position="43"/>
    </location>
</feature>
<protein>
    <submittedName>
        <fullName evidence="6">NADH dehydrogenase subunit 4L</fullName>
        <ecNumber evidence="6">1.6.5.3</ecNumber>
    </submittedName>
</protein>
<evidence type="ECO:0000256" key="3">
    <source>
        <dbReference type="ARBA" id="ARBA00022989"/>
    </source>
</evidence>
<dbReference type="PIR" id="T11316">
    <property type="entry name" value="T11316"/>
</dbReference>
<name>Q9ZY26_PEDMN</name>
<organism evidence="6">
    <name type="scientific">Pedinomonas minor</name>
    <name type="common">Green alga</name>
    <dbReference type="NCBI Taxonomy" id="3159"/>
    <lineage>
        <taxon>Eukaryota</taxon>
        <taxon>Viridiplantae</taxon>
        <taxon>Chlorophyta</taxon>
        <taxon>core chlorophytes</taxon>
        <taxon>Pedinophyceae</taxon>
        <taxon>Pedinomonadales</taxon>
        <taxon>Pedinomonadaceae</taxon>
        <taxon>Pedinomonas</taxon>
    </lineage>
</organism>
<sequence length="96" mass="10962">MSLSIFFLLFFFHVLNIYYHRDNILLWLASCELTLLSVLFICAHDSLLWDDFIGILFFLFILVVVGSETGVALAITVLVYRFKSSLNLLEGIVVKG</sequence>
<geneLocation type="mitochondrion" evidence="6"/>
<feature type="transmembrane region" description="Helical" evidence="5">
    <location>
        <begin position="55"/>
        <end position="80"/>
    </location>
</feature>
<keyword evidence="2 5" id="KW-0812">Transmembrane</keyword>
<comment type="subcellular location">
    <subcellularLocation>
        <location evidence="1">Membrane</location>
        <topology evidence="1">Multi-pass membrane protein</topology>
    </subcellularLocation>
</comment>
<accession>Q9ZY26</accession>
<evidence type="ECO:0000256" key="2">
    <source>
        <dbReference type="ARBA" id="ARBA00022692"/>
    </source>
</evidence>
<keyword evidence="6" id="KW-0560">Oxidoreductase</keyword>
<dbReference type="EMBL" id="AF116775">
    <property type="protein sequence ID" value="AAD19668.1"/>
    <property type="molecule type" value="Genomic_DNA"/>
</dbReference>
<evidence type="ECO:0000256" key="1">
    <source>
        <dbReference type="ARBA" id="ARBA00004141"/>
    </source>
</evidence>
<dbReference type="GeneID" id="800397"/>
<reference evidence="6" key="1">
    <citation type="journal article" date="1999" name="Plant Cell">
        <title>The complete mitochondrial DNA sequences of Nephroselmis olivacea and Pedinomonas minor: two radically different evolutionary patterns within the green algae.</title>
        <authorList>
            <person name="Turmel M."/>
            <person name="Lemieux C."/>
            <person name="Burger G."/>
            <person name="Lang B.F."/>
            <person name="Otis C."/>
            <person name="Plante I."/>
            <person name="Gray M.W."/>
        </authorList>
    </citation>
    <scope>NUCLEOTIDE SEQUENCE</scope>
    <source>
        <strain evidence="6">UTEX LB 1350</strain>
    </source>
</reference>
<dbReference type="GO" id="GO:0016020">
    <property type="term" value="C:membrane"/>
    <property type="evidence" value="ECO:0007669"/>
    <property type="project" value="UniProtKB-SubCell"/>
</dbReference>
<proteinExistence type="predicted"/>
<dbReference type="InterPro" id="IPR039428">
    <property type="entry name" value="NUOK/Mnh_C1-like"/>
</dbReference>
<dbReference type="AlphaFoldDB" id="Q9ZY26"/>
<dbReference type="GO" id="GO:0016491">
    <property type="term" value="F:oxidoreductase activity"/>
    <property type="evidence" value="ECO:0007669"/>
    <property type="project" value="UniProtKB-KW"/>
</dbReference>
<gene>
    <name evidence="6" type="primary">nad4L</name>
</gene>
<keyword evidence="6" id="KW-0496">Mitochondrion</keyword>
<evidence type="ECO:0000256" key="4">
    <source>
        <dbReference type="ARBA" id="ARBA00023136"/>
    </source>
</evidence>